<evidence type="ECO:0000313" key="3">
    <source>
        <dbReference type="Proteomes" id="UP000887116"/>
    </source>
</evidence>
<feature type="region of interest" description="Disordered" evidence="1">
    <location>
        <begin position="81"/>
        <end position="100"/>
    </location>
</feature>
<accession>A0A8X6KGD1</accession>
<feature type="region of interest" description="Disordered" evidence="1">
    <location>
        <begin position="1"/>
        <end position="60"/>
    </location>
</feature>
<feature type="compositionally biased region" description="Polar residues" evidence="1">
    <location>
        <begin position="26"/>
        <end position="35"/>
    </location>
</feature>
<evidence type="ECO:0000313" key="2">
    <source>
        <dbReference type="EMBL" id="GFQ72966.1"/>
    </source>
</evidence>
<proteinExistence type="predicted"/>
<sequence length="153" mass="17228">MPDLTQPADGVLSWSICDPDHKNPAPKTTNPTQNKNKSKKQTDKDGFTSPNVTKKLKISDHPNIRIEDPIQLNNKFNILATSGVEPPTSTQQSTPPTKIPPIMLKYETTYTTLIANLSRKYPDITFKLAGEFLKIFTTNPDDYRLIPNFLTEK</sequence>
<reference evidence="2" key="1">
    <citation type="submission" date="2020-07" db="EMBL/GenBank/DDBJ databases">
        <title>Multicomponent nature underlies the extraordinary mechanical properties of spider dragline silk.</title>
        <authorList>
            <person name="Kono N."/>
            <person name="Nakamura H."/>
            <person name="Mori M."/>
            <person name="Yoshida Y."/>
            <person name="Ohtoshi R."/>
            <person name="Malay A.D."/>
            <person name="Moran D.A.P."/>
            <person name="Tomita M."/>
            <person name="Numata K."/>
            <person name="Arakawa K."/>
        </authorList>
    </citation>
    <scope>NUCLEOTIDE SEQUENCE</scope>
</reference>
<dbReference type="OrthoDB" id="8123891at2759"/>
<comment type="caution">
    <text evidence="2">The sequence shown here is derived from an EMBL/GenBank/DDBJ whole genome shotgun (WGS) entry which is preliminary data.</text>
</comment>
<evidence type="ECO:0000256" key="1">
    <source>
        <dbReference type="SAM" id="MobiDB-lite"/>
    </source>
</evidence>
<gene>
    <name evidence="2" type="ORF">TNCT_200661</name>
</gene>
<name>A0A8X6KGD1_TRICU</name>
<dbReference type="AlphaFoldDB" id="A0A8X6KGD1"/>
<organism evidence="2 3">
    <name type="scientific">Trichonephila clavata</name>
    <name type="common">Joro spider</name>
    <name type="synonym">Nephila clavata</name>
    <dbReference type="NCBI Taxonomy" id="2740835"/>
    <lineage>
        <taxon>Eukaryota</taxon>
        <taxon>Metazoa</taxon>
        <taxon>Ecdysozoa</taxon>
        <taxon>Arthropoda</taxon>
        <taxon>Chelicerata</taxon>
        <taxon>Arachnida</taxon>
        <taxon>Araneae</taxon>
        <taxon>Araneomorphae</taxon>
        <taxon>Entelegynae</taxon>
        <taxon>Araneoidea</taxon>
        <taxon>Nephilidae</taxon>
        <taxon>Trichonephila</taxon>
    </lineage>
</organism>
<dbReference type="Proteomes" id="UP000887116">
    <property type="component" value="Unassembled WGS sequence"/>
</dbReference>
<feature type="compositionally biased region" description="Low complexity" evidence="1">
    <location>
        <begin position="86"/>
        <end position="100"/>
    </location>
</feature>
<keyword evidence="3" id="KW-1185">Reference proteome</keyword>
<dbReference type="EMBL" id="BMAO01021231">
    <property type="protein sequence ID" value="GFQ72966.1"/>
    <property type="molecule type" value="Genomic_DNA"/>
</dbReference>
<protein>
    <submittedName>
        <fullName evidence="2">Uncharacterized protein</fullName>
    </submittedName>
</protein>